<feature type="signal peptide" evidence="2">
    <location>
        <begin position="1"/>
        <end position="19"/>
    </location>
</feature>
<gene>
    <name evidence="3" type="ORF">D5S18_12735</name>
</gene>
<comment type="caution">
    <text evidence="3">The sequence shown here is derived from an EMBL/GenBank/DDBJ whole genome shotgun (WGS) entry which is preliminary data.</text>
</comment>
<accession>A0A3A4KNA5</accession>
<feature type="compositionally biased region" description="Pro residues" evidence="1">
    <location>
        <begin position="61"/>
        <end position="76"/>
    </location>
</feature>
<reference evidence="3 4" key="1">
    <citation type="submission" date="2018-09" db="EMBL/GenBank/DDBJ databases">
        <title>YIM PH21274 draft genome.</title>
        <authorList>
            <person name="Miao C."/>
        </authorList>
    </citation>
    <scope>NUCLEOTIDE SEQUENCE [LARGE SCALE GENOMIC DNA]</scope>
    <source>
        <strain evidence="3 4">YIM PH 21724</strain>
    </source>
</reference>
<feature type="compositionally biased region" description="Low complexity" evidence="1">
    <location>
        <begin position="18"/>
        <end position="39"/>
    </location>
</feature>
<feature type="chain" id="PRO_5017275265" evidence="2">
    <location>
        <begin position="20"/>
        <end position="76"/>
    </location>
</feature>
<organism evidence="3 4">
    <name type="scientific">Nocardia panacis</name>
    <dbReference type="NCBI Taxonomy" id="2340916"/>
    <lineage>
        <taxon>Bacteria</taxon>
        <taxon>Bacillati</taxon>
        <taxon>Actinomycetota</taxon>
        <taxon>Actinomycetes</taxon>
        <taxon>Mycobacteriales</taxon>
        <taxon>Nocardiaceae</taxon>
        <taxon>Nocardia</taxon>
    </lineage>
</organism>
<proteinExistence type="predicted"/>
<dbReference type="Proteomes" id="UP000266677">
    <property type="component" value="Unassembled WGS sequence"/>
</dbReference>
<sequence length="76" mass="7428">MAGALIAIPLGAVAATASAEAPAATDQTAQTVAQDDQQGGDAGHHHRHGHGHGHGQHRWQPPAPGIAPPPPSGSAG</sequence>
<keyword evidence="4" id="KW-1185">Reference proteome</keyword>
<evidence type="ECO:0000313" key="3">
    <source>
        <dbReference type="EMBL" id="RJO77048.1"/>
    </source>
</evidence>
<keyword evidence="2" id="KW-0732">Signal</keyword>
<evidence type="ECO:0000313" key="4">
    <source>
        <dbReference type="Proteomes" id="UP000266677"/>
    </source>
</evidence>
<feature type="compositionally biased region" description="Basic residues" evidence="1">
    <location>
        <begin position="44"/>
        <end position="57"/>
    </location>
</feature>
<feature type="region of interest" description="Disordered" evidence="1">
    <location>
        <begin position="18"/>
        <end position="76"/>
    </location>
</feature>
<dbReference type="AlphaFoldDB" id="A0A3A4KNA5"/>
<dbReference type="EMBL" id="QZFU01000016">
    <property type="protein sequence ID" value="RJO77048.1"/>
    <property type="molecule type" value="Genomic_DNA"/>
</dbReference>
<name>A0A3A4KNA5_9NOCA</name>
<evidence type="ECO:0000256" key="2">
    <source>
        <dbReference type="SAM" id="SignalP"/>
    </source>
</evidence>
<evidence type="ECO:0000256" key="1">
    <source>
        <dbReference type="SAM" id="MobiDB-lite"/>
    </source>
</evidence>
<protein>
    <submittedName>
        <fullName evidence="3">Uncharacterized protein</fullName>
    </submittedName>
</protein>